<reference evidence="8" key="1">
    <citation type="submission" date="2021-02" db="EMBL/GenBank/DDBJ databases">
        <authorList>
            <person name="Dougan E. K."/>
            <person name="Rhodes N."/>
            <person name="Thang M."/>
            <person name="Chan C."/>
        </authorList>
    </citation>
    <scope>NUCLEOTIDE SEQUENCE</scope>
</reference>
<evidence type="ECO:0000313" key="8">
    <source>
        <dbReference type="EMBL" id="CAE8717054.1"/>
    </source>
</evidence>
<organism evidence="8 9">
    <name type="scientific">Polarella glacialis</name>
    <name type="common">Dinoflagellate</name>
    <dbReference type="NCBI Taxonomy" id="89957"/>
    <lineage>
        <taxon>Eukaryota</taxon>
        <taxon>Sar</taxon>
        <taxon>Alveolata</taxon>
        <taxon>Dinophyceae</taxon>
        <taxon>Suessiales</taxon>
        <taxon>Suessiaceae</taxon>
        <taxon>Polarella</taxon>
    </lineage>
</organism>
<comment type="similarity">
    <text evidence="1">Belongs to the TRAFAC class TrmE-Era-EngA-EngB-Septin-like GTPase superfamily. EngA (Der) GTPase family.</text>
</comment>
<evidence type="ECO:0000256" key="4">
    <source>
        <dbReference type="ARBA" id="ARBA00022737"/>
    </source>
</evidence>
<proteinExistence type="inferred from homology"/>
<dbReference type="SUPFAM" id="SSF52540">
    <property type="entry name" value="P-loop containing nucleoside triphosphate hydrolases"/>
    <property type="match status" value="2"/>
</dbReference>
<feature type="non-terminal residue" evidence="8">
    <location>
        <position position="1"/>
    </location>
</feature>
<feature type="compositionally biased region" description="Acidic residues" evidence="6">
    <location>
        <begin position="241"/>
        <end position="253"/>
    </location>
</feature>
<dbReference type="CDD" id="cd01895">
    <property type="entry name" value="EngA2"/>
    <property type="match status" value="1"/>
</dbReference>
<feature type="compositionally biased region" description="Basic and acidic residues" evidence="6">
    <location>
        <begin position="218"/>
        <end position="233"/>
    </location>
</feature>
<evidence type="ECO:0000256" key="2">
    <source>
        <dbReference type="ARBA" id="ARBA00020953"/>
    </source>
</evidence>
<feature type="domain" description="G" evidence="7">
    <location>
        <begin position="646"/>
        <end position="746"/>
    </location>
</feature>
<dbReference type="GO" id="GO:0005525">
    <property type="term" value="F:GTP binding"/>
    <property type="evidence" value="ECO:0007669"/>
    <property type="project" value="InterPro"/>
</dbReference>
<feature type="domain" description="G" evidence="7">
    <location>
        <begin position="447"/>
        <end position="574"/>
    </location>
</feature>
<keyword evidence="3" id="KW-0690">Ribosome biogenesis</keyword>
<evidence type="ECO:0000259" key="7">
    <source>
        <dbReference type="Pfam" id="PF01926"/>
    </source>
</evidence>
<dbReference type="InterPro" id="IPR006073">
    <property type="entry name" value="GTP-bd"/>
</dbReference>
<dbReference type="GO" id="GO:0042254">
    <property type="term" value="P:ribosome biogenesis"/>
    <property type="evidence" value="ECO:0007669"/>
    <property type="project" value="UniProtKB-KW"/>
</dbReference>
<feature type="compositionally biased region" description="Low complexity" evidence="6">
    <location>
        <begin position="132"/>
        <end position="144"/>
    </location>
</feature>
<dbReference type="NCBIfam" id="TIGR03594">
    <property type="entry name" value="GTPase_EngA"/>
    <property type="match status" value="1"/>
</dbReference>
<dbReference type="Pfam" id="PF01926">
    <property type="entry name" value="MMR_HSR1"/>
    <property type="match status" value="2"/>
</dbReference>
<dbReference type="InterPro" id="IPR005225">
    <property type="entry name" value="Small_GTP-bd"/>
</dbReference>
<dbReference type="EMBL" id="CAJNNW010033086">
    <property type="protein sequence ID" value="CAE8717054.1"/>
    <property type="molecule type" value="Genomic_DNA"/>
</dbReference>
<evidence type="ECO:0000256" key="5">
    <source>
        <dbReference type="ARBA" id="ARBA00032345"/>
    </source>
</evidence>
<protein>
    <recommendedName>
        <fullName evidence="2">GTPase Der</fullName>
    </recommendedName>
    <alternativeName>
        <fullName evidence="5">GTP-binding protein EngA</fullName>
    </alternativeName>
</protein>
<dbReference type="PRINTS" id="PR00326">
    <property type="entry name" value="GTP1OBG"/>
</dbReference>
<feature type="region of interest" description="Disordered" evidence="6">
    <location>
        <begin position="318"/>
        <end position="337"/>
    </location>
</feature>
<dbReference type="NCBIfam" id="TIGR00231">
    <property type="entry name" value="small_GTP"/>
    <property type="match status" value="1"/>
</dbReference>
<feature type="region of interest" description="Disordered" evidence="6">
    <location>
        <begin position="102"/>
        <end position="297"/>
    </location>
</feature>
<feature type="compositionally biased region" description="Basic and acidic residues" evidence="6">
    <location>
        <begin position="319"/>
        <end position="334"/>
    </location>
</feature>
<dbReference type="InterPro" id="IPR027417">
    <property type="entry name" value="P-loop_NTPase"/>
</dbReference>
<accession>A0A813L131</accession>
<dbReference type="PANTHER" id="PTHR43834:SF6">
    <property type="entry name" value="GTPASE DER"/>
    <property type="match status" value="1"/>
</dbReference>
<dbReference type="GO" id="GO:0043022">
    <property type="term" value="F:ribosome binding"/>
    <property type="evidence" value="ECO:0007669"/>
    <property type="project" value="TreeGrafter"/>
</dbReference>
<dbReference type="InterPro" id="IPR016484">
    <property type="entry name" value="GTPase_Der"/>
</dbReference>
<feature type="compositionally biased region" description="Acidic residues" evidence="6">
    <location>
        <begin position="281"/>
        <end position="296"/>
    </location>
</feature>
<dbReference type="PANTHER" id="PTHR43834">
    <property type="entry name" value="GTPASE DER"/>
    <property type="match status" value="1"/>
</dbReference>
<evidence type="ECO:0000256" key="3">
    <source>
        <dbReference type="ARBA" id="ARBA00022517"/>
    </source>
</evidence>
<keyword evidence="4" id="KW-0677">Repeat</keyword>
<dbReference type="Proteomes" id="UP000626109">
    <property type="component" value="Unassembled WGS sequence"/>
</dbReference>
<dbReference type="Gene3D" id="3.40.50.300">
    <property type="entry name" value="P-loop containing nucleotide triphosphate hydrolases"/>
    <property type="match status" value="2"/>
</dbReference>
<dbReference type="AlphaFoldDB" id="A0A813L131"/>
<feature type="compositionally biased region" description="Acidic residues" evidence="6">
    <location>
        <begin position="185"/>
        <end position="217"/>
    </location>
</feature>
<sequence length="837" mass="91045">MSWAVADTAFAADLWRAQRPVLQTTQLGAPNRRAGLQRAALVFAEDHASSSGGGSSSSSFSFGSSLAAGAVLVAAAALRRARPLHQRSRSARSASYGRGKYGKFFGKGNKSEPLGSDVPKNESSSGGGGAKNGENPGSKMGAGSADDDDEEGLGEENWEEDGDWGDFNPNGARGVYGKNAKAFDYDEDDEDAMGNPMEDDDGDISMEFGDDGDDAEDEAWKANKSNDRERRWQESGGGQGLDEEDEWNDEQDFDMAGFRGSKDSRSGSFDSGNINGVFDGLDGEEDLMGDEEEEEIPSAQELSLLYDDFEVISKKNNKRQTDERNETAIEKEQTAQKIQKRKEGRRLETLEQREYVVTAEGVAIRTMPDSRSPRTGEILRQGTTFQAVEAVDGVDRDLRLYLKLADGKGWVFDDEKVFPGFPSVRLISVGGMNVEVKGPEPMKRPLVAVVGRPNVGKSTLVNRICDVPDGIGSLIFDAEGTTRDRTYRSGTHTDDCGDTYMFDMIDTGGLIFHDDADTITFAKEIKLQIDVALREAVAAIMVVDSTTGLINEDYEIANYLKQVYIKNGLRVILAVAKSDRLETMDVNAAEFWALGLGEPIPLAAIHKRGVWEITDAVINRGCDGVFPMKIKGENLTLSARDTAVSVAIVGKPNAGKSSLLNALVGEARCIVSDIPGTTTDAIDAYLETDEGKVYRFVDTAGIRRTRRIEPGTEWLAATRAIKAVKRADVALLVLDASMIMTGSSAKGSAYWCPDNQMRWIARQIEDKGSACVIVLSKWDAVPEKDEKTMTNFIQAIRANLAGAGQWAEVVTCSSKTGQRLKKILEAVDKTLAAHRKR</sequence>
<evidence type="ECO:0000313" key="9">
    <source>
        <dbReference type="Proteomes" id="UP000626109"/>
    </source>
</evidence>
<gene>
    <name evidence="8" type="ORF">PGLA2088_LOCUS39364</name>
</gene>
<feature type="compositionally biased region" description="Acidic residues" evidence="6">
    <location>
        <begin position="145"/>
        <end position="164"/>
    </location>
</feature>
<evidence type="ECO:0000256" key="1">
    <source>
        <dbReference type="ARBA" id="ARBA00008279"/>
    </source>
</evidence>
<name>A0A813L131_POLGL</name>
<comment type="caution">
    <text evidence="8">The sequence shown here is derived from an EMBL/GenBank/DDBJ whole genome shotgun (WGS) entry which is preliminary data.</text>
</comment>
<evidence type="ECO:0000256" key="6">
    <source>
        <dbReference type="SAM" id="MobiDB-lite"/>
    </source>
</evidence>